<dbReference type="EMBL" id="PECL01000002">
    <property type="protein sequence ID" value="TEA09186.1"/>
    <property type="molecule type" value="Genomic_DNA"/>
</dbReference>
<dbReference type="Proteomes" id="UP000294604">
    <property type="component" value="Unassembled WGS sequence"/>
</dbReference>
<protein>
    <submittedName>
        <fullName evidence="1">Uncharacterized protein</fullName>
    </submittedName>
</protein>
<dbReference type="AlphaFoldDB" id="A0A4R8T0A2"/>
<sequence length="161" mass="17611">MATIARREQEKQPRWGVVSPALMQPVGLEGADPMYQHVSLVRRGDRDVSEQGDAVIGGGGRDQQLLQAFTSSAEAAVMLLDDCKHRSPDPRVRFHPELPEWQFTAAERARVHAAWVTATAAGGWEVTRAIKAAARGQMKAGAQVLEWLGESELASRARLTD</sequence>
<evidence type="ECO:0000313" key="2">
    <source>
        <dbReference type="Proteomes" id="UP000294604"/>
    </source>
</evidence>
<organism evidence="1 2">
    <name type="scientific">Mycobacteroides salmoniphilum</name>
    <dbReference type="NCBI Taxonomy" id="404941"/>
    <lineage>
        <taxon>Bacteria</taxon>
        <taxon>Bacillati</taxon>
        <taxon>Actinomycetota</taxon>
        <taxon>Actinomycetes</taxon>
        <taxon>Mycobacteriales</taxon>
        <taxon>Mycobacteriaceae</taxon>
        <taxon>Mycobacteroides</taxon>
    </lineage>
</organism>
<comment type="caution">
    <text evidence="1">The sequence shown here is derived from an EMBL/GenBank/DDBJ whole genome shotgun (WGS) entry which is preliminary data.</text>
</comment>
<proteinExistence type="predicted"/>
<gene>
    <name evidence="1" type="ORF">CCUG60884_00176</name>
</gene>
<reference evidence="1 2" key="1">
    <citation type="journal article" date="2019" name="Sci. Rep.">
        <title>Extended insight into the Mycobacterium chelonae-abscessus complex through whole genome sequencing of Mycobacterium salmoniphilum outbreak and Mycobacterium salmoniphilum-like strains.</title>
        <authorList>
            <person name="Behra P.R.K."/>
            <person name="Das S."/>
            <person name="Pettersson B.M.F."/>
            <person name="Shirreff L."/>
            <person name="DuCote T."/>
            <person name="Jacobsson K.G."/>
            <person name="Ennis D.G."/>
            <person name="Kirsebom L.A."/>
        </authorList>
    </citation>
    <scope>NUCLEOTIDE SEQUENCE [LARGE SCALE GENOMIC DNA]</scope>
    <source>
        <strain evidence="1 2">CCUG 60884</strain>
    </source>
</reference>
<accession>A0A4R8T0A2</accession>
<evidence type="ECO:0000313" key="1">
    <source>
        <dbReference type="EMBL" id="TEA09186.1"/>
    </source>
</evidence>
<name>A0A4R8T0A2_9MYCO</name>
<dbReference type="RefSeq" id="WP_134080850.1">
    <property type="nucleotide sequence ID" value="NZ_PECL01000002.1"/>
</dbReference>